<proteinExistence type="predicted"/>
<sequence length="72" mass="8113">MTPMAHLNQALYQRLLKDRSWPKTDITNGNVDFDYNLPIPITLITSLITASFNIPRLASISVSQSRARVMPV</sequence>
<name>A0ABM7GNL5_9GAMM</name>
<keyword evidence="2" id="KW-1185">Reference proteome</keyword>
<reference evidence="2" key="1">
    <citation type="journal article" date="2019" name="Microbiol. Resour. Announc.">
        <title>Complete Genome Sequence of Halomonas olivaria, a Moderately Halophilic Bacterium Isolated from Olive Processing Effluents, Obtained by Nanopore Sequencing.</title>
        <authorList>
            <person name="Nagata S."/>
            <person name="Ii K.M."/>
            <person name="Tsukimi T."/>
            <person name="Miura M.C."/>
            <person name="Galipon J."/>
            <person name="Arakawa K."/>
        </authorList>
    </citation>
    <scope>NUCLEOTIDE SEQUENCE [LARGE SCALE GENOMIC DNA]</scope>
    <source>
        <strain evidence="2">TYRC17</strain>
    </source>
</reference>
<dbReference type="EMBL" id="AP019416">
    <property type="protein sequence ID" value="BBI52256.1"/>
    <property type="molecule type" value="Genomic_DNA"/>
</dbReference>
<evidence type="ECO:0000313" key="1">
    <source>
        <dbReference type="EMBL" id="BBI52256.1"/>
    </source>
</evidence>
<accession>A0ABM7GNL5</accession>
<protein>
    <submittedName>
        <fullName evidence="1">Uncharacterized protein</fullName>
    </submittedName>
</protein>
<gene>
    <name evidence="1" type="ORF">HORIV_46770</name>
</gene>
<dbReference type="Proteomes" id="UP000289555">
    <property type="component" value="Chromosome"/>
</dbReference>
<evidence type="ECO:0000313" key="2">
    <source>
        <dbReference type="Proteomes" id="UP000289555"/>
    </source>
</evidence>
<organism evidence="1 2">
    <name type="scientific">Vreelandella olivaria</name>
    <dbReference type="NCBI Taxonomy" id="390919"/>
    <lineage>
        <taxon>Bacteria</taxon>
        <taxon>Pseudomonadati</taxon>
        <taxon>Pseudomonadota</taxon>
        <taxon>Gammaproteobacteria</taxon>
        <taxon>Oceanospirillales</taxon>
        <taxon>Halomonadaceae</taxon>
        <taxon>Vreelandella</taxon>
    </lineage>
</organism>